<feature type="transmembrane region" description="Helical" evidence="1">
    <location>
        <begin position="12"/>
        <end position="32"/>
    </location>
</feature>
<keyword evidence="1" id="KW-1133">Transmembrane helix</keyword>
<gene>
    <name evidence="2" type="ORF">OEV98_08665</name>
</gene>
<reference evidence="2" key="1">
    <citation type="submission" date="2022-10" db="EMBL/GenBank/DDBJ databases">
        <title>Description of Fervidibacillus gen. nov. in the family Fervidibacillaceae fam. nov. with two species, Fervidibacillus albus sp. nov., and Fervidibacillus halotolerans sp. nov., isolated from tidal flat sediments.</title>
        <authorList>
            <person name="Kwon K.K."/>
            <person name="Yang S.-H."/>
        </authorList>
    </citation>
    <scope>NUCLEOTIDE SEQUENCE</scope>
    <source>
        <strain evidence="2">JCM 19140</strain>
    </source>
</reference>
<dbReference type="AlphaFoldDB" id="A0AAE3LN68"/>
<evidence type="ECO:0000313" key="3">
    <source>
        <dbReference type="Proteomes" id="UP001209318"/>
    </source>
</evidence>
<keyword evidence="1" id="KW-0472">Membrane</keyword>
<comment type="caution">
    <text evidence="2">The sequence shown here is derived from an EMBL/GenBank/DDBJ whole genome shotgun (WGS) entry which is preliminary data.</text>
</comment>
<protein>
    <submittedName>
        <fullName evidence="2">YpmS family protein</fullName>
    </submittedName>
</protein>
<proteinExistence type="predicted"/>
<evidence type="ECO:0000313" key="2">
    <source>
        <dbReference type="EMBL" id="MCU9613631.1"/>
    </source>
</evidence>
<organism evidence="2 3">
    <name type="scientific">Perspicuibacillus lycopersici</name>
    <dbReference type="NCBI Taxonomy" id="1325689"/>
    <lineage>
        <taxon>Bacteria</taxon>
        <taxon>Bacillati</taxon>
        <taxon>Bacillota</taxon>
        <taxon>Bacilli</taxon>
        <taxon>Bacillales</taxon>
        <taxon>Bacillaceae</taxon>
        <taxon>Perspicuibacillus</taxon>
    </lineage>
</organism>
<evidence type="ECO:0000256" key="1">
    <source>
        <dbReference type="SAM" id="Phobius"/>
    </source>
</evidence>
<keyword evidence="1" id="KW-0812">Transmembrane</keyword>
<accession>A0AAE3LN68</accession>
<dbReference type="Proteomes" id="UP001209318">
    <property type="component" value="Unassembled WGS sequence"/>
</dbReference>
<keyword evidence="3" id="KW-1185">Reference proteome</keyword>
<dbReference type="Pfam" id="PF09911">
    <property type="entry name" value="DUF2140"/>
    <property type="match status" value="1"/>
</dbReference>
<name>A0AAE3LN68_9BACI</name>
<sequence>MKKIRWSWKLAFFCLVGINILVFVLLFILMVLPTSDGIIPNKQELTTENVSLNIQSSKADLNRLINYYIEKEETDSDNGGSIDYQVQLTDEVELYVTIPVFSESIETKLTFLPKALKNGDLLLTQESVSIGQLHLPVTYIMNFLKKTYHFPEWVEIFPNEKTIYIHLTDLEIQNNMEIRANEFDLEKDNISFSLIVNPK</sequence>
<dbReference type="InterPro" id="IPR018672">
    <property type="entry name" value="DUF2140"/>
</dbReference>
<dbReference type="EMBL" id="JAOUSF010000003">
    <property type="protein sequence ID" value="MCU9613631.1"/>
    <property type="molecule type" value="Genomic_DNA"/>
</dbReference>
<dbReference type="RefSeq" id="WP_263072869.1">
    <property type="nucleotide sequence ID" value="NZ_JAOUSF010000003.1"/>
</dbReference>